<dbReference type="GO" id="GO:0032434">
    <property type="term" value="P:regulation of proteasomal ubiquitin-dependent protein catabolic process"/>
    <property type="evidence" value="ECO:0007669"/>
    <property type="project" value="TreeGrafter"/>
</dbReference>
<keyword evidence="4" id="KW-0808">Transferase</keyword>
<evidence type="ECO:0000259" key="9">
    <source>
        <dbReference type="Pfam" id="PF23659"/>
    </source>
</evidence>
<dbReference type="GO" id="GO:0005789">
    <property type="term" value="C:endoplasmic reticulum membrane"/>
    <property type="evidence" value="ECO:0007669"/>
    <property type="project" value="TreeGrafter"/>
</dbReference>
<reference evidence="11" key="1">
    <citation type="submission" date="2020-09" db="EMBL/GenBank/DDBJ databases">
        <authorList>
            <person name="Kikuchi T."/>
        </authorList>
    </citation>
    <scope>NUCLEOTIDE SEQUENCE</scope>
    <source>
        <strain evidence="11">SH1</strain>
    </source>
</reference>
<evidence type="ECO:0000256" key="5">
    <source>
        <dbReference type="ARBA" id="ARBA00022786"/>
    </source>
</evidence>
<dbReference type="EMBL" id="CAJFDH010000004">
    <property type="protein sequence ID" value="CAD5219001.1"/>
    <property type="molecule type" value="Genomic_DNA"/>
</dbReference>
<dbReference type="InterPro" id="IPR056579">
    <property type="entry name" value="Ufl1_N"/>
</dbReference>
<evidence type="ECO:0000256" key="7">
    <source>
        <dbReference type="SAM" id="MobiDB-lite"/>
    </source>
</evidence>
<evidence type="ECO:0000259" key="8">
    <source>
        <dbReference type="Pfam" id="PF09743"/>
    </source>
</evidence>
<evidence type="ECO:0000256" key="4">
    <source>
        <dbReference type="ARBA" id="ARBA00022679"/>
    </source>
</evidence>
<dbReference type="OrthoDB" id="10258297at2759"/>
<dbReference type="Proteomes" id="UP000614601">
    <property type="component" value="Unassembled WGS sequence"/>
</dbReference>
<sequence length="736" mass="81816">MATWADIQRLAADLQRVQSADSEKKLSEANCIEVITRLINNAAIDIVVATNGKEYVTKKHLVTEIQNECVANGGRVSVGDLGAFLNVNLEHIEAGITTLVSQSDDFILCAGELLSREFINDVCKQLNDKLKETGQTSMAELTKTWDLPTDVFNHYILSELGSKIDAKKVEDQLYTTTFLKLQTNKLRACLAALSKPTIISSIFAAFATPESLFFNIWNGLISDGKLNGHVVGAKNNLKAYYVPRMHEVLVKSYIKKTFGADQFIGTTLLKKLSVNDQKPYFKDLLPKKTFEACLFLESGVVNQSLWSETVNSINEELSAKLYVNVEESLTSVLSDLSEKDLDQLHASVKKSNGNVKAVTTEGYILYDDKLTTQCLEKVLPAVVAKAKEDAPSLVDKIKEFKATQQSTQKKNDDDDDWGAGNKKKGKGGKKQPAGKGKATQAKDSNDYWSVVTLDKDELKRSVEETGLPQSLIDELFDEILLQSNNKYKEEVESALASAESSETKDMKKLIEDRTAKAQNVYNQLVLFEQSLEGLSESLALDLKSYLTKSLCVEISQLVLSTLTEAPPTPILTNKVRDEFIKSISDNQAKDLMTELYTNTTDLEKFHDTVKDLQRISVMMRFPDKKTKTETFDNYKQLLKQKVTDESDPPTFLLTALLYLYAFKKDIAVTCTGKYVGALIKGLNSTPGSIPDPVVAEIQDTQKLVVDSLKKENHSNQELAQKLSDQIADLKTKVLSL</sequence>
<comment type="caution">
    <text evidence="11">The sequence shown here is derived from an EMBL/GenBank/DDBJ whole genome shotgun (WGS) entry which is preliminary data.</text>
</comment>
<feature type="domain" description="E3 UFM1-protein ligase 1-like N-terminal" evidence="8">
    <location>
        <begin position="6"/>
        <end position="280"/>
    </location>
</feature>
<comment type="similarity">
    <text evidence="2">Belongs to the UFL1 family.</text>
</comment>
<dbReference type="Pfam" id="PF09743">
    <property type="entry name" value="E3_UFM1_ligase"/>
    <property type="match status" value="1"/>
</dbReference>
<dbReference type="Pfam" id="PF23659">
    <property type="entry name" value="UFL1"/>
    <property type="match status" value="1"/>
</dbReference>
<proteinExistence type="inferred from homology"/>
<feature type="domain" description="E3 UFM1-protein ligase-like C-terminal" evidence="10">
    <location>
        <begin position="633"/>
        <end position="721"/>
    </location>
</feature>
<keyword evidence="12" id="KW-1185">Reference proteome</keyword>
<feature type="compositionally biased region" description="Low complexity" evidence="7">
    <location>
        <begin position="430"/>
        <end position="442"/>
    </location>
</feature>
<feature type="region of interest" description="Disordered" evidence="7">
    <location>
        <begin position="401"/>
        <end position="442"/>
    </location>
</feature>
<dbReference type="AlphaFoldDB" id="A0A811KTC7"/>
<evidence type="ECO:0000256" key="2">
    <source>
        <dbReference type="ARBA" id="ARBA00010789"/>
    </source>
</evidence>
<evidence type="ECO:0000313" key="12">
    <source>
        <dbReference type="Proteomes" id="UP000614601"/>
    </source>
</evidence>
<dbReference type="InterPro" id="IPR056580">
    <property type="entry name" value="Ufl1_dom"/>
</dbReference>
<name>A0A811KTC7_9BILA</name>
<evidence type="ECO:0000313" key="11">
    <source>
        <dbReference type="EMBL" id="CAD5219001.1"/>
    </source>
</evidence>
<dbReference type="Pfam" id="PF25041">
    <property type="entry name" value="UFL1_C"/>
    <property type="match status" value="1"/>
</dbReference>
<comment type="function">
    <text evidence="1">E3 UFM1-protein ligase that mediates ufmylation of target proteins.</text>
</comment>
<dbReference type="GO" id="GO:0061666">
    <property type="term" value="F:UFM1 ligase activity"/>
    <property type="evidence" value="ECO:0007669"/>
    <property type="project" value="InterPro"/>
</dbReference>
<organism evidence="11 12">
    <name type="scientific">Bursaphelenchus okinawaensis</name>
    <dbReference type="NCBI Taxonomy" id="465554"/>
    <lineage>
        <taxon>Eukaryota</taxon>
        <taxon>Metazoa</taxon>
        <taxon>Ecdysozoa</taxon>
        <taxon>Nematoda</taxon>
        <taxon>Chromadorea</taxon>
        <taxon>Rhabditida</taxon>
        <taxon>Tylenchina</taxon>
        <taxon>Tylenchomorpha</taxon>
        <taxon>Aphelenchoidea</taxon>
        <taxon>Aphelenchoididae</taxon>
        <taxon>Bursaphelenchus</taxon>
    </lineage>
</organism>
<evidence type="ECO:0000256" key="3">
    <source>
        <dbReference type="ARBA" id="ARBA00014160"/>
    </source>
</evidence>
<dbReference type="InterPro" id="IPR056761">
    <property type="entry name" value="Ufl1-like_C"/>
</dbReference>
<feature type="domain" description="E3 UFM1-protein ligase 1-like" evidence="9">
    <location>
        <begin position="512"/>
        <end position="619"/>
    </location>
</feature>
<dbReference type="PANTHER" id="PTHR31057">
    <property type="entry name" value="E3 UFM1-PROTEIN LIGASE 1"/>
    <property type="match status" value="1"/>
</dbReference>
<gene>
    <name evidence="11" type="ORF">BOKJ2_LOCUS8211</name>
</gene>
<dbReference type="GO" id="GO:1990592">
    <property type="term" value="P:protein K69-linked ufmylation"/>
    <property type="evidence" value="ECO:0007669"/>
    <property type="project" value="TreeGrafter"/>
</dbReference>
<dbReference type="GO" id="GO:0034976">
    <property type="term" value="P:response to endoplasmic reticulum stress"/>
    <property type="evidence" value="ECO:0007669"/>
    <property type="project" value="TreeGrafter"/>
</dbReference>
<dbReference type="InterPro" id="IPR018611">
    <property type="entry name" value="Ufl1"/>
</dbReference>
<keyword evidence="5" id="KW-0833">Ubl conjugation pathway</keyword>
<accession>A0A811KTC7</accession>
<dbReference type="Proteomes" id="UP000783686">
    <property type="component" value="Unassembled WGS sequence"/>
</dbReference>
<protein>
    <recommendedName>
        <fullName evidence="3">E3 UFM1-protein ligase 1 homolog</fullName>
    </recommendedName>
    <alternativeName>
        <fullName evidence="6">E3 UFM1-protein transferase 1 homolog</fullName>
    </alternativeName>
</protein>
<evidence type="ECO:0000256" key="6">
    <source>
        <dbReference type="ARBA" id="ARBA00030452"/>
    </source>
</evidence>
<dbReference type="PANTHER" id="PTHR31057:SF0">
    <property type="entry name" value="E3 UFM1-PROTEIN LIGASE 1"/>
    <property type="match status" value="1"/>
</dbReference>
<dbReference type="EMBL" id="CAJFCW020000004">
    <property type="protein sequence ID" value="CAG9112266.1"/>
    <property type="molecule type" value="Genomic_DNA"/>
</dbReference>
<evidence type="ECO:0000256" key="1">
    <source>
        <dbReference type="ARBA" id="ARBA00003950"/>
    </source>
</evidence>
<evidence type="ECO:0000259" key="10">
    <source>
        <dbReference type="Pfam" id="PF25041"/>
    </source>
</evidence>